<evidence type="ECO:0000313" key="1">
    <source>
        <dbReference type="EMBL" id="SJZ99036.1"/>
    </source>
</evidence>
<evidence type="ECO:0008006" key="3">
    <source>
        <dbReference type="Google" id="ProtNLM"/>
    </source>
</evidence>
<proteinExistence type="predicted"/>
<keyword evidence="2" id="KW-1185">Reference proteome</keyword>
<name>A0A1T4Q5R5_9HYPH</name>
<dbReference type="AlphaFoldDB" id="A0A1T4Q5R5"/>
<dbReference type="EMBL" id="FUXL01000004">
    <property type="protein sequence ID" value="SJZ99036.1"/>
    <property type="molecule type" value="Genomic_DNA"/>
</dbReference>
<protein>
    <recommendedName>
        <fullName evidence="3">DUF3313 domain-containing protein</fullName>
    </recommendedName>
</protein>
<reference evidence="1 2" key="1">
    <citation type="submission" date="2017-02" db="EMBL/GenBank/DDBJ databases">
        <authorList>
            <person name="Peterson S.W."/>
        </authorList>
    </citation>
    <scope>NUCLEOTIDE SEQUENCE [LARGE SCALE GENOMIC DNA]</scope>
    <source>
        <strain evidence="1 2">USBA 369</strain>
    </source>
</reference>
<evidence type="ECO:0000313" key="2">
    <source>
        <dbReference type="Proteomes" id="UP000190135"/>
    </source>
</evidence>
<gene>
    <name evidence="1" type="ORF">SAMN05428963_104359</name>
</gene>
<dbReference type="Pfam" id="PF11769">
    <property type="entry name" value="DUF3313"/>
    <property type="match status" value="1"/>
</dbReference>
<accession>A0A1T4Q5R5</accession>
<dbReference type="Proteomes" id="UP000190135">
    <property type="component" value="Unassembled WGS sequence"/>
</dbReference>
<dbReference type="InterPro" id="IPR021747">
    <property type="entry name" value="DUF3313"/>
</dbReference>
<sequence>MPAKTSGTLATYQNLGEQKGMLSKSRNYIDPNALLSVKTVRIAPVAFAEDALYRVKKDEDRALIATALNREICVTLSDKFQVVPLIEAADLTIRTVVTDVMPTDMTAAGVSTAVTLGTGAVLPIGVPRLPVGLGGLAVEAEAIDQAGIQRAAMVWARAANSITDKPRVSEVGDAYSLATNFGNDFSRMLVTGKEPQALDLSLPSGQRVQSWLGGAPKYTACDDFGRSPGLVGVVAGKFGAPPEWTDKPQQRAE</sequence>
<organism evidence="1 2">
    <name type="scientific">Consotaella salsifontis</name>
    <dbReference type="NCBI Taxonomy" id="1365950"/>
    <lineage>
        <taxon>Bacteria</taxon>
        <taxon>Pseudomonadati</taxon>
        <taxon>Pseudomonadota</taxon>
        <taxon>Alphaproteobacteria</taxon>
        <taxon>Hyphomicrobiales</taxon>
        <taxon>Aurantimonadaceae</taxon>
        <taxon>Consotaella</taxon>
    </lineage>
</organism>